<gene>
    <name evidence="1" type="ORF">PsYK624_118000</name>
</gene>
<proteinExistence type="predicted"/>
<reference evidence="1 2" key="1">
    <citation type="submission" date="2021-08" db="EMBL/GenBank/DDBJ databases">
        <title>Draft Genome Sequence of Phanerochaete sordida strain YK-624.</title>
        <authorList>
            <person name="Mori T."/>
            <person name="Dohra H."/>
            <person name="Suzuki T."/>
            <person name="Kawagishi H."/>
            <person name="Hirai H."/>
        </authorList>
    </citation>
    <scope>NUCLEOTIDE SEQUENCE [LARGE SCALE GENOMIC DNA]</scope>
    <source>
        <strain evidence="1 2">YK-624</strain>
    </source>
</reference>
<comment type="caution">
    <text evidence="1">The sequence shown here is derived from an EMBL/GenBank/DDBJ whole genome shotgun (WGS) entry which is preliminary data.</text>
</comment>
<accession>A0A9P3GLF0</accession>
<dbReference type="AlphaFoldDB" id="A0A9P3GLF0"/>
<name>A0A9P3GLF0_9APHY</name>
<keyword evidence="2" id="KW-1185">Reference proteome</keyword>
<evidence type="ECO:0000313" key="2">
    <source>
        <dbReference type="Proteomes" id="UP000703269"/>
    </source>
</evidence>
<sequence length="573" mass="61191">MPRITGAHLPAELVLYIAENFFELARDIFFHRSSAERTREKSGLLAPSLVCRHWAGAIRPVLFRYLILRTADDVCVLKDIVSGPEFNRSGLAKAVRQVDVLCLTTAPRCFLPLLHGLAASLRRAIFHCHVHPGLPAPGISAGLTTAPTTDTTAQSPLPGTPAPATHANANADAAVAGPTNEDTSTDAAVEKHWAPFAAVPGVPPTYVKLTLLTLVGVHFADARALARLADAFAALSALSCDALVFDAPPAAPANAQNPPAHNAQQAQHVQQAHARHVRRGPRTLWSVRLSRCAGLDLAAHARLASYIVSADARLGLAERDWEALLDALSACAPEGWQQVEVALREREGRRAGLASLGFSPEFTVGEDAIIANVQVSSGEPSVSTSPAAQVTAINLSTSCTAHTPTSLPSLDALQTLAPALQRLHLWARPRRNQFYESDTRGLKAIMRAVLKGDALGWALDAGLLQCLCGVEDDRPWPKGDVIGVKDIRAVHDGTAWEGEGDGDGDGGLGVDEKVEWLVRIAPEERARYLRQVRALRAVLRVAADRADQAKSVASVDMAGEQEVIVIQGRLAEE</sequence>
<protein>
    <submittedName>
        <fullName evidence="1">Uncharacterized protein</fullName>
    </submittedName>
</protein>
<dbReference type="Proteomes" id="UP000703269">
    <property type="component" value="Unassembled WGS sequence"/>
</dbReference>
<organism evidence="1 2">
    <name type="scientific">Phanerochaete sordida</name>
    <dbReference type="NCBI Taxonomy" id="48140"/>
    <lineage>
        <taxon>Eukaryota</taxon>
        <taxon>Fungi</taxon>
        <taxon>Dikarya</taxon>
        <taxon>Basidiomycota</taxon>
        <taxon>Agaricomycotina</taxon>
        <taxon>Agaricomycetes</taxon>
        <taxon>Polyporales</taxon>
        <taxon>Phanerochaetaceae</taxon>
        <taxon>Phanerochaete</taxon>
    </lineage>
</organism>
<evidence type="ECO:0000313" key="1">
    <source>
        <dbReference type="EMBL" id="GJE95614.1"/>
    </source>
</evidence>
<dbReference type="EMBL" id="BPQB01000050">
    <property type="protein sequence ID" value="GJE95614.1"/>
    <property type="molecule type" value="Genomic_DNA"/>
</dbReference>